<gene>
    <name evidence="2" type="ORF">ACFQ1G_04375</name>
</gene>
<dbReference type="InterPro" id="IPR021860">
    <property type="entry name" value="Peptidase_S12_Pab87-rel_C"/>
</dbReference>
<dbReference type="EMBL" id="JBHTJP010000032">
    <property type="protein sequence ID" value="MFD0976021.1"/>
    <property type="molecule type" value="Genomic_DNA"/>
</dbReference>
<sequence>MRKITFLALGLAVLTGISCRENKKTAGTSTMVSSKELNPQKLDELGKRYLELGRFSGSILVAENGEVVYHEFFGRADNETQEAFSDNSIFSLGPFSEFISNDAGHQLISEAKKDSVEVELKKATEALIQKAGLEHTFLQTEVPQNAVTGYIHSIGPDGPKTEPVAHGKELQLWTTAKDLRRLIAGVAKDSLIQDGYYETGGFNYAIRKKGDLSVIVLSNRRHPVAGEMAKSIENLWQRLPYQLPLARKEIKVSPALLEEYAGVYTLAPGANLEVLSENDSLFILMGPQKTYLKPQSENQFYMDNSEAAIRFEKDSTGKVATAVLLDGFLEGRSIPRKRE</sequence>
<name>A0ABW3IDH5_9FLAO</name>
<evidence type="ECO:0000313" key="2">
    <source>
        <dbReference type="EMBL" id="MFD0976021.1"/>
    </source>
</evidence>
<organism evidence="2 3">
    <name type="scientific">Salinimicrobium gaetbulicola</name>
    <dbReference type="NCBI Taxonomy" id="999702"/>
    <lineage>
        <taxon>Bacteria</taxon>
        <taxon>Pseudomonadati</taxon>
        <taxon>Bacteroidota</taxon>
        <taxon>Flavobacteriia</taxon>
        <taxon>Flavobacteriales</taxon>
        <taxon>Flavobacteriaceae</taxon>
        <taxon>Salinimicrobium</taxon>
    </lineage>
</organism>
<evidence type="ECO:0000313" key="3">
    <source>
        <dbReference type="Proteomes" id="UP001597100"/>
    </source>
</evidence>
<dbReference type="Gene3D" id="3.40.710.10">
    <property type="entry name" value="DD-peptidase/beta-lactamase superfamily"/>
    <property type="match status" value="1"/>
</dbReference>
<dbReference type="RefSeq" id="WP_380737054.1">
    <property type="nucleotide sequence ID" value="NZ_JBHTJP010000032.1"/>
</dbReference>
<dbReference type="SUPFAM" id="SSF56601">
    <property type="entry name" value="beta-lactamase/transpeptidase-like"/>
    <property type="match status" value="1"/>
</dbReference>
<protein>
    <submittedName>
        <fullName evidence="2">DUF3471 domain-containing protein</fullName>
    </submittedName>
</protein>
<evidence type="ECO:0000259" key="1">
    <source>
        <dbReference type="Pfam" id="PF11954"/>
    </source>
</evidence>
<dbReference type="Pfam" id="PF11954">
    <property type="entry name" value="DUF3471"/>
    <property type="match status" value="1"/>
</dbReference>
<proteinExistence type="predicted"/>
<feature type="domain" description="Peptidase S12 Pab87-related C-terminal" evidence="1">
    <location>
        <begin position="247"/>
        <end position="323"/>
    </location>
</feature>
<dbReference type="InterPro" id="IPR012338">
    <property type="entry name" value="Beta-lactam/transpept-like"/>
</dbReference>
<dbReference type="Proteomes" id="UP001597100">
    <property type="component" value="Unassembled WGS sequence"/>
</dbReference>
<reference evidence="3" key="1">
    <citation type="journal article" date="2019" name="Int. J. Syst. Evol. Microbiol.">
        <title>The Global Catalogue of Microorganisms (GCM) 10K type strain sequencing project: providing services to taxonomists for standard genome sequencing and annotation.</title>
        <authorList>
            <consortium name="The Broad Institute Genomics Platform"/>
            <consortium name="The Broad Institute Genome Sequencing Center for Infectious Disease"/>
            <person name="Wu L."/>
            <person name="Ma J."/>
        </authorList>
    </citation>
    <scope>NUCLEOTIDE SEQUENCE [LARGE SCALE GENOMIC DNA]</scope>
    <source>
        <strain evidence="3">CCUG 60898</strain>
    </source>
</reference>
<dbReference type="PROSITE" id="PS51257">
    <property type="entry name" value="PROKAR_LIPOPROTEIN"/>
    <property type="match status" value="1"/>
</dbReference>
<accession>A0ABW3IDH5</accession>
<keyword evidence="3" id="KW-1185">Reference proteome</keyword>
<comment type="caution">
    <text evidence="2">The sequence shown here is derived from an EMBL/GenBank/DDBJ whole genome shotgun (WGS) entry which is preliminary data.</text>
</comment>